<comment type="caution">
    <text evidence="1">The sequence shown here is derived from an EMBL/GenBank/DDBJ whole genome shotgun (WGS) entry which is preliminary data.</text>
</comment>
<evidence type="ECO:0000313" key="2">
    <source>
        <dbReference type="Proteomes" id="UP000217785"/>
    </source>
</evidence>
<protein>
    <submittedName>
        <fullName evidence="1">Uncharacterized protein</fullName>
    </submittedName>
</protein>
<gene>
    <name evidence="1" type="ORF">EFBL_2394</name>
</gene>
<name>A0A292YPQ9_9BACL</name>
<organism evidence="1 2">
    <name type="scientific">Effusibacillus lacus</name>
    <dbReference type="NCBI Taxonomy" id="1348429"/>
    <lineage>
        <taxon>Bacteria</taxon>
        <taxon>Bacillati</taxon>
        <taxon>Bacillota</taxon>
        <taxon>Bacilli</taxon>
        <taxon>Bacillales</taxon>
        <taxon>Alicyclobacillaceae</taxon>
        <taxon>Effusibacillus</taxon>
    </lineage>
</organism>
<dbReference type="Proteomes" id="UP000217785">
    <property type="component" value="Unassembled WGS sequence"/>
</dbReference>
<dbReference type="EMBL" id="BDUF01000063">
    <property type="protein sequence ID" value="GAX90753.1"/>
    <property type="molecule type" value="Genomic_DNA"/>
</dbReference>
<sequence length="42" mass="4569">MNAQQLNEAILKHIRPDTFPVGIKIVKSETDLPPASETGHGD</sequence>
<keyword evidence="2" id="KW-1185">Reference proteome</keyword>
<evidence type="ECO:0000313" key="1">
    <source>
        <dbReference type="EMBL" id="GAX90753.1"/>
    </source>
</evidence>
<proteinExistence type="predicted"/>
<accession>A0A292YPQ9</accession>
<reference evidence="2" key="1">
    <citation type="submission" date="2017-07" db="EMBL/GenBank/DDBJ databases">
        <title>Draft genome sequence of Effusibacillus lacus strain skLN1.</title>
        <authorList>
            <person name="Watanabe M."/>
            <person name="Kojima H."/>
            <person name="Fukui M."/>
        </authorList>
    </citation>
    <scope>NUCLEOTIDE SEQUENCE [LARGE SCALE GENOMIC DNA]</scope>
    <source>
        <strain evidence="2">skLN1</strain>
    </source>
</reference>
<dbReference type="AlphaFoldDB" id="A0A292YPQ9"/>